<comment type="caution">
    <text evidence="2">The sequence shown here is derived from an EMBL/GenBank/DDBJ whole genome shotgun (WGS) entry which is preliminary data.</text>
</comment>
<gene>
    <name evidence="2" type="ORF">ACFP3U_22640</name>
</gene>
<dbReference type="Proteomes" id="UP001595975">
    <property type="component" value="Unassembled WGS sequence"/>
</dbReference>
<reference evidence="3" key="1">
    <citation type="journal article" date="2019" name="Int. J. Syst. Evol. Microbiol.">
        <title>The Global Catalogue of Microorganisms (GCM) 10K type strain sequencing project: providing services to taxonomists for standard genome sequencing and annotation.</title>
        <authorList>
            <consortium name="The Broad Institute Genomics Platform"/>
            <consortium name="The Broad Institute Genome Sequencing Center for Infectious Disease"/>
            <person name="Wu L."/>
            <person name="Ma J."/>
        </authorList>
    </citation>
    <scope>NUCLEOTIDE SEQUENCE [LARGE SCALE GENOMIC DNA]</scope>
    <source>
        <strain evidence="3">CGMCC 4.1437</strain>
    </source>
</reference>
<evidence type="ECO:0000313" key="3">
    <source>
        <dbReference type="Proteomes" id="UP001595975"/>
    </source>
</evidence>
<dbReference type="RefSeq" id="WP_380227440.1">
    <property type="nucleotide sequence ID" value="NZ_JBHSOF010000031.1"/>
</dbReference>
<feature type="compositionally biased region" description="Polar residues" evidence="1">
    <location>
        <begin position="44"/>
        <end position="54"/>
    </location>
</feature>
<proteinExistence type="predicted"/>
<evidence type="ECO:0000256" key="1">
    <source>
        <dbReference type="SAM" id="MobiDB-lite"/>
    </source>
</evidence>
<keyword evidence="3" id="KW-1185">Reference proteome</keyword>
<name>A0ABW0X7R0_9ACTN</name>
<feature type="region of interest" description="Disordered" evidence="1">
    <location>
        <begin position="1"/>
        <end position="27"/>
    </location>
</feature>
<feature type="region of interest" description="Disordered" evidence="1">
    <location>
        <begin position="42"/>
        <end position="77"/>
    </location>
</feature>
<organism evidence="2 3">
    <name type="scientific">Kitasatospora misakiensis</name>
    <dbReference type="NCBI Taxonomy" id="67330"/>
    <lineage>
        <taxon>Bacteria</taxon>
        <taxon>Bacillati</taxon>
        <taxon>Actinomycetota</taxon>
        <taxon>Actinomycetes</taxon>
        <taxon>Kitasatosporales</taxon>
        <taxon>Streptomycetaceae</taxon>
        <taxon>Kitasatospora</taxon>
    </lineage>
</organism>
<dbReference type="EMBL" id="JBHSOF010000031">
    <property type="protein sequence ID" value="MFC5665768.1"/>
    <property type="molecule type" value="Genomic_DNA"/>
</dbReference>
<evidence type="ECO:0008006" key="4">
    <source>
        <dbReference type="Google" id="ProtNLM"/>
    </source>
</evidence>
<sequence>MRPRQNIIQASLPMLEGQNSSEGRKKTSLAYLRVSASGKAICSARQNSSRPQKPSQEKTRKPPISEGPVTAYTTPVMMTTKPVPATFMPRS</sequence>
<evidence type="ECO:0000313" key="2">
    <source>
        <dbReference type="EMBL" id="MFC5665768.1"/>
    </source>
</evidence>
<accession>A0ABW0X7R0</accession>
<protein>
    <recommendedName>
        <fullName evidence="4">Resolvase/invertase-type recombinase catalytic domain-containing protein</fullName>
    </recommendedName>
</protein>